<proteinExistence type="predicted"/>
<reference evidence="2" key="1">
    <citation type="journal article" date="2023" name="IMA Fungus">
        <title>Comparative genomic study of the Penicillium genus elucidates a diverse pangenome and 15 lateral gene transfer events.</title>
        <authorList>
            <person name="Petersen C."/>
            <person name="Sorensen T."/>
            <person name="Nielsen M.R."/>
            <person name="Sondergaard T.E."/>
            <person name="Sorensen J.L."/>
            <person name="Fitzpatrick D.A."/>
            <person name="Frisvad J.C."/>
            <person name="Nielsen K.L."/>
        </authorList>
    </citation>
    <scope>NUCLEOTIDE SEQUENCE</scope>
    <source>
        <strain evidence="2">IBT 15450</strain>
    </source>
</reference>
<name>A0AAD6IIY6_PENCN</name>
<feature type="region of interest" description="Disordered" evidence="1">
    <location>
        <begin position="49"/>
        <end position="74"/>
    </location>
</feature>
<keyword evidence="3" id="KW-1185">Reference proteome</keyword>
<evidence type="ECO:0000256" key="1">
    <source>
        <dbReference type="SAM" id="MobiDB-lite"/>
    </source>
</evidence>
<evidence type="ECO:0000313" key="2">
    <source>
        <dbReference type="EMBL" id="KAJ6051397.1"/>
    </source>
</evidence>
<organism evidence="2 3">
    <name type="scientific">Penicillium canescens</name>
    <dbReference type="NCBI Taxonomy" id="5083"/>
    <lineage>
        <taxon>Eukaryota</taxon>
        <taxon>Fungi</taxon>
        <taxon>Dikarya</taxon>
        <taxon>Ascomycota</taxon>
        <taxon>Pezizomycotina</taxon>
        <taxon>Eurotiomycetes</taxon>
        <taxon>Eurotiomycetidae</taxon>
        <taxon>Eurotiales</taxon>
        <taxon>Aspergillaceae</taxon>
        <taxon>Penicillium</taxon>
    </lineage>
</organism>
<dbReference type="EMBL" id="JAQJZL010000002">
    <property type="protein sequence ID" value="KAJ6051397.1"/>
    <property type="molecule type" value="Genomic_DNA"/>
</dbReference>
<comment type="caution">
    <text evidence="2">The sequence shown here is derived from an EMBL/GenBank/DDBJ whole genome shotgun (WGS) entry which is preliminary data.</text>
</comment>
<gene>
    <name evidence="2" type="ORF">N7460_001931</name>
</gene>
<sequence>MAVLIGSLAHHGSARSTTAAAANRPILRSPFFAVNGIAEKVAGWFSRRGPLASKRKSPPDHHSHPSATAVSGIN</sequence>
<reference evidence="2" key="2">
    <citation type="submission" date="2023-01" db="EMBL/GenBank/DDBJ databases">
        <authorList>
            <person name="Petersen C."/>
        </authorList>
    </citation>
    <scope>NUCLEOTIDE SEQUENCE</scope>
    <source>
        <strain evidence="2">IBT 15450</strain>
    </source>
</reference>
<accession>A0AAD6IIY6</accession>
<dbReference type="AlphaFoldDB" id="A0AAD6IIY6"/>
<dbReference type="Proteomes" id="UP001219568">
    <property type="component" value="Unassembled WGS sequence"/>
</dbReference>
<protein>
    <submittedName>
        <fullName evidence="2">Uncharacterized protein</fullName>
    </submittedName>
</protein>
<feature type="compositionally biased region" description="Polar residues" evidence="1">
    <location>
        <begin position="65"/>
        <end position="74"/>
    </location>
</feature>
<evidence type="ECO:0000313" key="3">
    <source>
        <dbReference type="Proteomes" id="UP001219568"/>
    </source>
</evidence>